<evidence type="ECO:0000313" key="1">
    <source>
        <dbReference type="Ensembl" id="ENSCCRP00000079099.2"/>
    </source>
</evidence>
<dbReference type="OMA" id="GRKECFT"/>
<keyword evidence="2" id="KW-1185">Reference proteome</keyword>
<evidence type="ECO:0000313" key="2">
    <source>
        <dbReference type="Proteomes" id="UP001108240"/>
    </source>
</evidence>
<name>A0A8C1EM13_CYPCA</name>
<dbReference type="Proteomes" id="UP001108240">
    <property type="component" value="Unplaced"/>
</dbReference>
<dbReference type="AlphaFoldDB" id="A0A8C1EM13"/>
<dbReference type="PANTHER" id="PTHR10292">
    <property type="entry name" value="CLATHRIN HEAVY CHAIN RELATED"/>
    <property type="match status" value="1"/>
</dbReference>
<organism evidence="1 2">
    <name type="scientific">Cyprinus carpio carpio</name>
    <dbReference type="NCBI Taxonomy" id="630221"/>
    <lineage>
        <taxon>Eukaryota</taxon>
        <taxon>Metazoa</taxon>
        <taxon>Chordata</taxon>
        <taxon>Craniata</taxon>
        <taxon>Vertebrata</taxon>
        <taxon>Euteleostomi</taxon>
        <taxon>Actinopterygii</taxon>
        <taxon>Neopterygii</taxon>
        <taxon>Teleostei</taxon>
        <taxon>Ostariophysi</taxon>
        <taxon>Cypriniformes</taxon>
        <taxon>Cyprinidae</taxon>
        <taxon>Cyprininae</taxon>
        <taxon>Cyprinus</taxon>
    </lineage>
</organism>
<proteinExistence type="predicted"/>
<dbReference type="GO" id="GO:0032051">
    <property type="term" value="F:clathrin light chain binding"/>
    <property type="evidence" value="ECO:0007669"/>
    <property type="project" value="TreeGrafter"/>
</dbReference>
<sequence length="91" mass="10527">MQFSAESQDGAQAQDLLRWFVEEGKRGCFAACLFSSYDLLAPDLVLELAWRHGLEDFAMPYFIQVMREYLSKVKIKTTLSEFSTFFLQLCV</sequence>
<dbReference type="GeneTree" id="ENSGT00950000183166"/>
<reference evidence="1" key="1">
    <citation type="submission" date="2025-08" db="UniProtKB">
        <authorList>
            <consortium name="Ensembl"/>
        </authorList>
    </citation>
    <scope>IDENTIFICATION</scope>
</reference>
<protein>
    <submittedName>
        <fullName evidence="1">Uncharacterized protein</fullName>
    </submittedName>
</protein>
<dbReference type="GO" id="GO:0045334">
    <property type="term" value="C:clathrin-coated endocytic vesicle"/>
    <property type="evidence" value="ECO:0007669"/>
    <property type="project" value="TreeGrafter"/>
</dbReference>
<dbReference type="GO" id="GO:0006898">
    <property type="term" value="P:receptor-mediated endocytosis"/>
    <property type="evidence" value="ECO:0007669"/>
    <property type="project" value="TreeGrafter"/>
</dbReference>
<dbReference type="PANTHER" id="PTHR10292:SF6">
    <property type="entry name" value="CLATHRIN HEAVY CHAIN 2"/>
    <property type="match status" value="1"/>
</dbReference>
<reference evidence="1" key="2">
    <citation type="submission" date="2025-09" db="UniProtKB">
        <authorList>
            <consortium name="Ensembl"/>
        </authorList>
    </citation>
    <scope>IDENTIFICATION</scope>
</reference>
<dbReference type="GO" id="GO:0070062">
    <property type="term" value="C:extracellular exosome"/>
    <property type="evidence" value="ECO:0007669"/>
    <property type="project" value="TreeGrafter"/>
</dbReference>
<accession>A0A8C1EM13</accession>
<dbReference type="Ensembl" id="ENSCCRT00000085821.2">
    <property type="protein sequence ID" value="ENSCCRP00000079099.2"/>
    <property type="gene ID" value="ENSCCRG00000042865.2"/>
</dbReference>
<dbReference type="Gene3D" id="1.25.40.730">
    <property type="match status" value="1"/>
</dbReference>
<dbReference type="GO" id="GO:0071439">
    <property type="term" value="C:clathrin complex"/>
    <property type="evidence" value="ECO:0007669"/>
    <property type="project" value="TreeGrafter"/>
</dbReference>